<dbReference type="GO" id="GO:0005524">
    <property type="term" value="F:ATP binding"/>
    <property type="evidence" value="ECO:0007669"/>
    <property type="project" value="UniProtKB-UniRule"/>
</dbReference>
<dbReference type="InterPro" id="IPR011009">
    <property type="entry name" value="Kinase-like_dom_sf"/>
</dbReference>
<dbReference type="Proteomes" id="UP001153712">
    <property type="component" value="Chromosome 6"/>
</dbReference>
<dbReference type="GO" id="GO:0004693">
    <property type="term" value="F:cyclin-dependent protein serine/threonine kinase activity"/>
    <property type="evidence" value="ECO:0007669"/>
    <property type="project" value="UniProtKB-EC"/>
</dbReference>
<dbReference type="Pfam" id="PF00069">
    <property type="entry name" value="Pkinase"/>
    <property type="match status" value="1"/>
</dbReference>
<dbReference type="EC" id="2.7.11.22" evidence="1"/>
<dbReference type="OrthoDB" id="548217at2759"/>
<dbReference type="SMART" id="SM00220">
    <property type="entry name" value="S_TKc"/>
    <property type="match status" value="1"/>
</dbReference>
<evidence type="ECO:0000256" key="1">
    <source>
        <dbReference type="ARBA" id="ARBA00012425"/>
    </source>
</evidence>
<dbReference type="EMBL" id="OU900099">
    <property type="protein sequence ID" value="CAG9863133.1"/>
    <property type="molecule type" value="Genomic_DNA"/>
</dbReference>
<comment type="catalytic activity">
    <reaction evidence="8">
        <text>L-seryl-[protein] + ATP = O-phospho-L-seryl-[protein] + ADP + H(+)</text>
        <dbReference type="Rhea" id="RHEA:17989"/>
        <dbReference type="Rhea" id="RHEA-COMP:9863"/>
        <dbReference type="Rhea" id="RHEA-COMP:11604"/>
        <dbReference type="ChEBI" id="CHEBI:15378"/>
        <dbReference type="ChEBI" id="CHEBI:29999"/>
        <dbReference type="ChEBI" id="CHEBI:30616"/>
        <dbReference type="ChEBI" id="CHEBI:83421"/>
        <dbReference type="ChEBI" id="CHEBI:456216"/>
        <dbReference type="EC" id="2.7.11.22"/>
    </reaction>
</comment>
<protein>
    <recommendedName>
        <fullName evidence="1">cyclin-dependent kinase</fullName>
        <ecNumber evidence="1">2.7.11.22</ecNumber>
    </recommendedName>
</protein>
<evidence type="ECO:0000313" key="12">
    <source>
        <dbReference type="Proteomes" id="UP001153712"/>
    </source>
</evidence>
<dbReference type="InterPro" id="IPR000719">
    <property type="entry name" value="Prot_kinase_dom"/>
</dbReference>
<dbReference type="PANTHER" id="PTHR24055">
    <property type="entry name" value="MITOGEN-ACTIVATED PROTEIN KINASE"/>
    <property type="match status" value="1"/>
</dbReference>
<keyword evidence="6 9" id="KW-0067">ATP-binding</keyword>
<evidence type="ECO:0000256" key="9">
    <source>
        <dbReference type="PROSITE-ProRule" id="PRU10141"/>
    </source>
</evidence>
<accession>A0A9N9TYI0</accession>
<feature type="domain" description="Protein kinase" evidence="10">
    <location>
        <begin position="4"/>
        <end position="288"/>
    </location>
</feature>
<proteinExistence type="predicted"/>
<dbReference type="PROSITE" id="PS00107">
    <property type="entry name" value="PROTEIN_KINASE_ATP"/>
    <property type="match status" value="1"/>
</dbReference>
<dbReference type="PROSITE" id="PS00108">
    <property type="entry name" value="PROTEIN_KINASE_ST"/>
    <property type="match status" value="1"/>
</dbReference>
<organism evidence="11 12">
    <name type="scientific">Phyllotreta striolata</name>
    <name type="common">Striped flea beetle</name>
    <name type="synonym">Crioceris striolata</name>
    <dbReference type="NCBI Taxonomy" id="444603"/>
    <lineage>
        <taxon>Eukaryota</taxon>
        <taxon>Metazoa</taxon>
        <taxon>Ecdysozoa</taxon>
        <taxon>Arthropoda</taxon>
        <taxon>Hexapoda</taxon>
        <taxon>Insecta</taxon>
        <taxon>Pterygota</taxon>
        <taxon>Neoptera</taxon>
        <taxon>Endopterygota</taxon>
        <taxon>Coleoptera</taxon>
        <taxon>Polyphaga</taxon>
        <taxon>Cucujiformia</taxon>
        <taxon>Chrysomeloidea</taxon>
        <taxon>Chrysomelidae</taxon>
        <taxon>Galerucinae</taxon>
        <taxon>Alticini</taxon>
        <taxon>Phyllotreta</taxon>
    </lineage>
</organism>
<reference evidence="11" key="1">
    <citation type="submission" date="2022-01" db="EMBL/GenBank/DDBJ databases">
        <authorList>
            <person name="King R."/>
        </authorList>
    </citation>
    <scope>NUCLEOTIDE SEQUENCE</scope>
</reference>
<comment type="catalytic activity">
    <reaction evidence="7">
        <text>L-threonyl-[protein] + ATP = O-phospho-L-threonyl-[protein] + ADP + H(+)</text>
        <dbReference type="Rhea" id="RHEA:46608"/>
        <dbReference type="Rhea" id="RHEA-COMP:11060"/>
        <dbReference type="Rhea" id="RHEA-COMP:11605"/>
        <dbReference type="ChEBI" id="CHEBI:15378"/>
        <dbReference type="ChEBI" id="CHEBI:30013"/>
        <dbReference type="ChEBI" id="CHEBI:30616"/>
        <dbReference type="ChEBI" id="CHEBI:61977"/>
        <dbReference type="ChEBI" id="CHEBI:456216"/>
        <dbReference type="EC" id="2.7.11.22"/>
    </reaction>
</comment>
<evidence type="ECO:0000256" key="7">
    <source>
        <dbReference type="ARBA" id="ARBA00047811"/>
    </source>
</evidence>
<dbReference type="AlphaFoldDB" id="A0A9N9TYI0"/>
<evidence type="ECO:0000256" key="5">
    <source>
        <dbReference type="ARBA" id="ARBA00022777"/>
    </source>
</evidence>
<evidence type="ECO:0000256" key="8">
    <source>
        <dbReference type="ARBA" id="ARBA00048367"/>
    </source>
</evidence>
<evidence type="ECO:0000256" key="2">
    <source>
        <dbReference type="ARBA" id="ARBA00022527"/>
    </source>
</evidence>
<keyword evidence="12" id="KW-1185">Reference proteome</keyword>
<dbReference type="InterPro" id="IPR008271">
    <property type="entry name" value="Ser/Thr_kinase_AS"/>
</dbReference>
<dbReference type="InterPro" id="IPR017441">
    <property type="entry name" value="Protein_kinase_ATP_BS"/>
</dbReference>
<dbReference type="Gene3D" id="1.10.510.10">
    <property type="entry name" value="Transferase(Phosphotransferase) domain 1"/>
    <property type="match status" value="1"/>
</dbReference>
<keyword evidence="4 9" id="KW-0547">Nucleotide-binding</keyword>
<dbReference type="FunFam" id="3.30.200.20:FF:000049">
    <property type="entry name" value="cyclin-dependent kinase-like 1 isoform X1"/>
    <property type="match status" value="1"/>
</dbReference>
<keyword evidence="3" id="KW-0808">Transferase</keyword>
<evidence type="ECO:0000259" key="10">
    <source>
        <dbReference type="PROSITE" id="PS50011"/>
    </source>
</evidence>
<keyword evidence="5" id="KW-0418">Kinase</keyword>
<dbReference type="Gene3D" id="3.30.200.20">
    <property type="entry name" value="Phosphorylase Kinase, domain 1"/>
    <property type="match status" value="1"/>
</dbReference>
<dbReference type="InterPro" id="IPR050117">
    <property type="entry name" value="MAPK"/>
</dbReference>
<keyword evidence="2" id="KW-0723">Serine/threonine-protein kinase</keyword>
<evidence type="ECO:0000256" key="6">
    <source>
        <dbReference type="ARBA" id="ARBA00022840"/>
    </source>
</evidence>
<feature type="binding site" evidence="9">
    <location>
        <position position="34"/>
    </location>
    <ligand>
        <name>ATP</name>
        <dbReference type="ChEBI" id="CHEBI:30616"/>
    </ligand>
</feature>
<dbReference type="SUPFAM" id="SSF56112">
    <property type="entry name" value="Protein kinase-like (PK-like)"/>
    <property type="match status" value="1"/>
</dbReference>
<sequence>MDKYEQLEIIGEGSYGLVMKCRHRETNVVVAIKKFLETEEDATIRKMAFREIRMLKRLKHENLVPMIEVFRHKKRFYLVFEYLKGTVLDELDKAQSGLGEQRCRDRIFQVLRGIAYCHNNHVIHRDVKPENVLVSSLGVVKLCDFGFARLISTSGETCTEYVATRWYRAPELLVGEPVYGPAIDVWAIGCLFSEMMTGDPLFPGESDIDQIHHITKLLGPPCLRHQQILSQNENFRAIVKFPEVGTPLGLCKWFANWSSYTVDFLGKCLKMDPNDRSTANELLSHSFFTHDMYPQKFLLALRERVCTELDNPLLRKYKNEILTSTDKKNEFLKKPNDTKWRFSFTEGTVKRKLNNEFVNKESRPPVDDHNILALSATAQRLNMLKQRMRQIQTTFTKHQDGKDLPGFQSLTKGFDSQTKGNQIERAKFESLPPLNVGDFNSQQSNSYPSKVHYYNADTFRKMTNSRQSQIIDCSSYRAKNGNDAGRSKKKHPLEKSTVFNDNIEARAKCKRKRNILDISLPFPFHSKEYG</sequence>
<dbReference type="PROSITE" id="PS50011">
    <property type="entry name" value="PROTEIN_KINASE_DOM"/>
    <property type="match status" value="1"/>
</dbReference>
<dbReference type="FunFam" id="1.10.510.10:FF:000624">
    <property type="entry name" value="Mitogen-activated protein kinase"/>
    <property type="match status" value="1"/>
</dbReference>
<evidence type="ECO:0000313" key="11">
    <source>
        <dbReference type="EMBL" id="CAG9863133.1"/>
    </source>
</evidence>
<name>A0A9N9TYI0_PHYSR</name>
<gene>
    <name evidence="11" type="ORF">PHYEVI_LOCUS9433</name>
</gene>
<evidence type="ECO:0000256" key="3">
    <source>
        <dbReference type="ARBA" id="ARBA00022679"/>
    </source>
</evidence>
<evidence type="ECO:0000256" key="4">
    <source>
        <dbReference type="ARBA" id="ARBA00022741"/>
    </source>
</evidence>